<dbReference type="EMBL" id="CP032099">
    <property type="protein sequence ID" value="AXX85319.1"/>
    <property type="molecule type" value="Genomic_DNA"/>
</dbReference>
<dbReference type="RefSeq" id="WP_066349813.1">
    <property type="nucleotide sequence ID" value="NZ_CP032099.1"/>
</dbReference>
<dbReference type="GeneID" id="61751272"/>
<dbReference type="Proteomes" id="UP000262029">
    <property type="component" value="Chromosome"/>
</dbReference>
<accession>A0AAD0WNW9</accession>
<evidence type="ECO:0000313" key="2">
    <source>
        <dbReference type="EMBL" id="AXX85319.1"/>
    </source>
</evidence>
<name>A0AAD0WNW9_9BACT</name>
<reference evidence="2 4" key="2">
    <citation type="submission" date="2018-08" db="EMBL/GenBank/DDBJ databases">
        <title>Complete genome of the Arcobacter skirrowii type strain LMG 6621.</title>
        <authorList>
            <person name="Miller W.G."/>
            <person name="Yee E."/>
            <person name="Bono J.L."/>
        </authorList>
    </citation>
    <scope>NUCLEOTIDE SEQUENCE [LARGE SCALE GENOMIC DNA]</scope>
    <source>
        <strain evidence="2 4">CCUG 10374</strain>
    </source>
</reference>
<dbReference type="Proteomes" id="UP000290580">
    <property type="component" value="Unassembled WGS sequence"/>
</dbReference>
<proteinExistence type="predicted"/>
<organism evidence="2 4">
    <name type="scientific">Aliarcobacter skirrowii CCUG 10374</name>
    <dbReference type="NCBI Taxonomy" id="1032239"/>
    <lineage>
        <taxon>Bacteria</taxon>
        <taxon>Pseudomonadati</taxon>
        <taxon>Campylobacterota</taxon>
        <taxon>Epsilonproteobacteria</taxon>
        <taxon>Campylobacterales</taxon>
        <taxon>Arcobacteraceae</taxon>
        <taxon>Aliarcobacter</taxon>
    </lineage>
</organism>
<keyword evidence="1" id="KW-1133">Transmembrane helix</keyword>
<keyword evidence="1" id="KW-0472">Membrane</keyword>
<gene>
    <name evidence="2" type="ORF">ASKIR_1528</name>
    <name evidence="3" type="ORF">CP959_08935</name>
</gene>
<keyword evidence="5" id="KW-1185">Reference proteome</keyword>
<evidence type="ECO:0000313" key="5">
    <source>
        <dbReference type="Proteomes" id="UP000290580"/>
    </source>
</evidence>
<evidence type="ECO:0000256" key="1">
    <source>
        <dbReference type="SAM" id="Phobius"/>
    </source>
</evidence>
<dbReference type="EMBL" id="NXIC01000006">
    <property type="protein sequence ID" value="RXI25215.1"/>
    <property type="molecule type" value="Genomic_DNA"/>
</dbReference>
<sequence>MKNSLASKVNGIFLTAIFSIIMGIITILSPSYTKWGNDIVSNIIIGIIYVIIGSIVAIVQIISIYKSYKKDKEN</sequence>
<reference evidence="3 5" key="1">
    <citation type="submission" date="2017-09" db="EMBL/GenBank/DDBJ databases">
        <title>Genomics of the genus Arcobacter.</title>
        <authorList>
            <person name="Perez-Cataluna A."/>
            <person name="Figueras M.J."/>
            <person name="Salas-Masso N."/>
        </authorList>
    </citation>
    <scope>NUCLEOTIDE SEQUENCE [LARGE SCALE GENOMIC DNA]</scope>
    <source>
        <strain evidence="3 5">LMG 6621</strain>
    </source>
</reference>
<keyword evidence="1" id="KW-0812">Transmembrane</keyword>
<feature type="transmembrane region" description="Helical" evidence="1">
    <location>
        <begin position="12"/>
        <end position="33"/>
    </location>
</feature>
<dbReference type="AlphaFoldDB" id="A0AAD0WNW9"/>
<evidence type="ECO:0000313" key="3">
    <source>
        <dbReference type="EMBL" id="RXI25215.1"/>
    </source>
</evidence>
<feature type="transmembrane region" description="Helical" evidence="1">
    <location>
        <begin position="39"/>
        <end position="65"/>
    </location>
</feature>
<evidence type="ECO:0000313" key="4">
    <source>
        <dbReference type="Proteomes" id="UP000262029"/>
    </source>
</evidence>
<protein>
    <submittedName>
        <fullName evidence="2">Membrane protein</fullName>
    </submittedName>
</protein>